<dbReference type="Proteomes" id="UP000823619">
    <property type="component" value="Unassembled WGS sequence"/>
</dbReference>
<dbReference type="AlphaFoldDB" id="A0A9D9ECH0"/>
<evidence type="ECO:0000313" key="3">
    <source>
        <dbReference type="Proteomes" id="UP000823619"/>
    </source>
</evidence>
<comment type="caution">
    <text evidence="2">The sequence shown here is derived from an EMBL/GenBank/DDBJ whole genome shotgun (WGS) entry which is preliminary data.</text>
</comment>
<evidence type="ECO:0000313" key="2">
    <source>
        <dbReference type="EMBL" id="MBO8445416.1"/>
    </source>
</evidence>
<accession>A0A9D9ECH0</accession>
<organism evidence="2 3">
    <name type="scientific">Candidatus Cryptobacteroides merdavium</name>
    <dbReference type="NCBI Taxonomy" id="2840769"/>
    <lineage>
        <taxon>Bacteria</taxon>
        <taxon>Pseudomonadati</taxon>
        <taxon>Bacteroidota</taxon>
        <taxon>Bacteroidia</taxon>
        <taxon>Bacteroidales</taxon>
        <taxon>Candidatus Cryptobacteroides</taxon>
    </lineage>
</organism>
<dbReference type="PANTHER" id="PTHR30438">
    <property type="entry name" value="36 KDA ANTIGEN-RELATED"/>
    <property type="match status" value="1"/>
</dbReference>
<feature type="domain" description="YbhG-like alpha-helical hairpin" evidence="1">
    <location>
        <begin position="80"/>
        <end position="204"/>
    </location>
</feature>
<dbReference type="Pfam" id="PF25881">
    <property type="entry name" value="HH_YBHG"/>
    <property type="match status" value="1"/>
</dbReference>
<dbReference type="Gene3D" id="2.40.30.170">
    <property type="match status" value="1"/>
</dbReference>
<evidence type="ECO:0000259" key="1">
    <source>
        <dbReference type="Pfam" id="PF25881"/>
    </source>
</evidence>
<dbReference type="EMBL" id="JADIMO010000087">
    <property type="protein sequence ID" value="MBO8445416.1"/>
    <property type="molecule type" value="Genomic_DNA"/>
</dbReference>
<name>A0A9D9ECH0_9BACT</name>
<reference evidence="2" key="1">
    <citation type="submission" date="2020-10" db="EMBL/GenBank/DDBJ databases">
        <authorList>
            <person name="Gilroy R."/>
        </authorList>
    </citation>
    <scope>NUCLEOTIDE SEQUENCE</scope>
    <source>
        <strain evidence="2">D5-748</strain>
    </source>
</reference>
<dbReference type="PANTHER" id="PTHR30438:SF1">
    <property type="entry name" value="36 KDA ANTIGEN"/>
    <property type="match status" value="1"/>
</dbReference>
<dbReference type="SUPFAM" id="SSF111369">
    <property type="entry name" value="HlyD-like secretion proteins"/>
    <property type="match status" value="2"/>
</dbReference>
<reference evidence="2" key="2">
    <citation type="journal article" date="2021" name="PeerJ">
        <title>Extensive microbial diversity within the chicken gut microbiome revealed by metagenomics and culture.</title>
        <authorList>
            <person name="Gilroy R."/>
            <person name="Ravi A."/>
            <person name="Getino M."/>
            <person name="Pursley I."/>
            <person name="Horton D.L."/>
            <person name="Alikhan N.F."/>
            <person name="Baker D."/>
            <person name="Gharbi K."/>
            <person name="Hall N."/>
            <person name="Watson M."/>
            <person name="Adriaenssens E.M."/>
            <person name="Foster-Nyarko E."/>
            <person name="Jarju S."/>
            <person name="Secka A."/>
            <person name="Antonio M."/>
            <person name="Oren A."/>
            <person name="Chaudhuri R.R."/>
            <person name="La Ragione R."/>
            <person name="Hildebrand F."/>
            <person name="Pallen M.J."/>
        </authorList>
    </citation>
    <scope>NUCLEOTIDE SEQUENCE</scope>
    <source>
        <strain evidence="2">D5-748</strain>
    </source>
</reference>
<dbReference type="InterPro" id="IPR059052">
    <property type="entry name" value="HH_YbhG-like"/>
</dbReference>
<gene>
    <name evidence="2" type="ORF">IAC23_06965</name>
</gene>
<protein>
    <submittedName>
        <fullName evidence="2">Efflux RND transporter periplasmic adaptor subunit</fullName>
    </submittedName>
</protein>
<sequence>MKQKKNYNLLIGAATLLAIVTAVSLIGYAVSRPEPALIQGQAEATEYRISGKVPGRVERFCVSEGDHVRKGDTLVIIDSPETRARLAQAEALKATAEAQEKKAVAGAREEETAAAYELWQKAMAGEEIARKAYERAHALYAQKVISAQKHDEAEAQYQAARSTCAAAKSQYEMAVKGAREEDKAAAAALVKQAAAALAEVESYLGELCLTSPADGIVSARFPKTGELVGQGAPIMAVTDLDDVWFTFNIREDMLKGMKTGDRLSLSIPALGMDNCVATVTYISVLESYATWRATRDTGSFDARTFEVRAVPQGPIEGIRPGMTAILTRRITDNGERPCLPE</sequence>
<dbReference type="Gene3D" id="2.40.50.100">
    <property type="match status" value="1"/>
</dbReference>
<proteinExistence type="predicted"/>